<dbReference type="GO" id="GO:0016491">
    <property type="term" value="F:oxidoreductase activity"/>
    <property type="evidence" value="ECO:0007669"/>
    <property type="project" value="UniProtKB-KW"/>
</dbReference>
<dbReference type="GeneID" id="92716977"/>
<proteinExistence type="predicted"/>
<dbReference type="AlphaFoldDB" id="A0A8D4UVL2"/>
<dbReference type="InterPro" id="IPR028939">
    <property type="entry name" value="P5C_Rdtase_cat_N"/>
</dbReference>
<dbReference type="PANTHER" id="PTHR14239:SF10">
    <property type="entry name" value="REDUCTASE"/>
    <property type="match status" value="1"/>
</dbReference>
<keyword evidence="1" id="KW-0560">Oxidoreductase</keyword>
<evidence type="ECO:0000313" key="3">
    <source>
        <dbReference type="EMBL" id="BBK25828.1"/>
    </source>
</evidence>
<dbReference type="Gene3D" id="3.40.50.720">
    <property type="entry name" value="NAD(P)-binding Rossmann-like Domain"/>
    <property type="match status" value="1"/>
</dbReference>
<gene>
    <name evidence="3" type="ORF">Dia5BBH33_17630</name>
</gene>
<accession>A0A8D4UVL2</accession>
<organism evidence="3 4">
    <name type="scientific">Dialister hominis</name>
    <dbReference type="NCBI Taxonomy" id="2582419"/>
    <lineage>
        <taxon>Bacteria</taxon>
        <taxon>Bacillati</taxon>
        <taxon>Bacillota</taxon>
        <taxon>Negativicutes</taxon>
        <taxon>Veillonellales</taxon>
        <taxon>Veillonellaceae</taxon>
        <taxon>Dialister</taxon>
    </lineage>
</organism>
<protein>
    <recommendedName>
        <fullName evidence="2">Pyrroline-5-carboxylate reductase catalytic N-terminal domain-containing protein</fullName>
    </recommendedName>
</protein>
<evidence type="ECO:0000256" key="1">
    <source>
        <dbReference type="ARBA" id="ARBA00023002"/>
    </source>
</evidence>
<dbReference type="Pfam" id="PF03807">
    <property type="entry name" value="F420_oxidored"/>
    <property type="match status" value="1"/>
</dbReference>
<dbReference type="InterPro" id="IPR036291">
    <property type="entry name" value="NAD(P)-bd_dom_sf"/>
</dbReference>
<dbReference type="KEGG" id="dho:Dia5BBH33_17630"/>
<evidence type="ECO:0000259" key="2">
    <source>
        <dbReference type="Pfam" id="PF03807"/>
    </source>
</evidence>
<sequence length="295" mass="33024">MKYGVSGTGDVGHVIASKLIDLGHEVMMGARSASSEKAQKWAEEHGSHAYYGTFEDAAKFGERVFNCTQGIHAIEALELAGKDHLNGKILIDTSNPFHYEDGHISLDPKYSGNTSLGEEIQKFLPETRVVKTLNYIGSSMMDFNYDDNDSDYAPFTAFYCGNDSDAKRETAILLYDFGWRDLLDIGDISMSRYTEMLGAFWVPLYKKFNSMKWGFALSRNFEKTPEKIALSRGYLGAKPTGKKWHGHEIYIPIPNPAHKQPEGIDMKQYILDGDGTNNICTDLQGDMTKALNDEN</sequence>
<dbReference type="Proteomes" id="UP000320585">
    <property type="component" value="Chromosome"/>
</dbReference>
<name>A0A8D4UVL2_9FIRM</name>
<reference evidence="4" key="1">
    <citation type="submission" date="2019-05" db="EMBL/GenBank/DDBJ databases">
        <title>Complete genome sequencing of Dialister sp. strain 5BBH33.</title>
        <authorList>
            <person name="Sakamoto M."/>
            <person name="Murakami T."/>
            <person name="Mori H."/>
        </authorList>
    </citation>
    <scope>NUCLEOTIDE SEQUENCE [LARGE SCALE GENOMIC DNA]</scope>
    <source>
        <strain evidence="4">5BBH33</strain>
    </source>
</reference>
<dbReference type="EMBL" id="AP019697">
    <property type="protein sequence ID" value="BBK25828.1"/>
    <property type="molecule type" value="Genomic_DNA"/>
</dbReference>
<dbReference type="SUPFAM" id="SSF51735">
    <property type="entry name" value="NAD(P)-binding Rossmann-fold domains"/>
    <property type="match status" value="1"/>
</dbReference>
<dbReference type="InterPro" id="IPR051267">
    <property type="entry name" value="STEAP_metalloreductase"/>
</dbReference>
<feature type="domain" description="Pyrroline-5-carboxylate reductase catalytic N-terminal" evidence="2">
    <location>
        <begin position="3"/>
        <end position="96"/>
    </location>
</feature>
<dbReference type="PANTHER" id="PTHR14239">
    <property type="entry name" value="DUDULIN-RELATED"/>
    <property type="match status" value="1"/>
</dbReference>
<dbReference type="RefSeq" id="WP_157952085.1">
    <property type="nucleotide sequence ID" value="NZ_AP019697.1"/>
</dbReference>
<evidence type="ECO:0000313" key="4">
    <source>
        <dbReference type="Proteomes" id="UP000320585"/>
    </source>
</evidence>
<keyword evidence="4" id="KW-1185">Reference proteome</keyword>